<keyword evidence="2" id="KW-0812">Transmembrane</keyword>
<sequence length="369" mass="39690">MVCLARFERALLLRSFYSQSQRTLSNTVTTSDVKAPKATSFLQSTTLCPSSPTAQSWTSPLRSLPPETDIDTPTLTYPGTHTTTSEKENGITEYLKVDDELGGSGLIVEEQSSRTLLPFSLVEDEFAKAANGGARLSQYTVSSVDSDHVFTGSSEFVVYVPSDQATLHQPAEVTSMKPSSSTGVFQSLSGQSSVGFSNRATLPGTLGAVSRSQQKEIGSYVTGNLEYSSHLFGNPRHHQPTQTTRNPPKFDDLDLSTLNPITKSQLMDSTKTVPATTTATKNTVEQLTTDGSDASRLLSSHGVAVILGSISGASLLFAIIFYLHRFYFRRISTSSRGTGSVTQPKADNPAATCPDMSEILEISRFSADS</sequence>
<evidence type="ECO:0000313" key="3">
    <source>
        <dbReference type="EMBL" id="CAG8138534.1"/>
    </source>
</evidence>
<evidence type="ECO:0000313" key="4">
    <source>
        <dbReference type="Proteomes" id="UP001153461"/>
    </source>
</evidence>
<keyword evidence="2" id="KW-0472">Membrane</keyword>
<evidence type="ECO:0000256" key="1">
    <source>
        <dbReference type="SAM" id="MobiDB-lite"/>
    </source>
</evidence>
<keyword evidence="2" id="KW-1133">Transmembrane helix</keyword>
<proteinExistence type="predicted"/>
<gene>
    <name evidence="3" type="ORF">PNAL_LOCUS5754</name>
</gene>
<evidence type="ECO:0000256" key="2">
    <source>
        <dbReference type="SAM" id="Phobius"/>
    </source>
</evidence>
<feature type="compositionally biased region" description="Low complexity" evidence="1">
    <location>
        <begin position="72"/>
        <end position="83"/>
    </location>
</feature>
<dbReference type="EMBL" id="CAJVNV010000269">
    <property type="protein sequence ID" value="CAG8138534.1"/>
    <property type="molecule type" value="Genomic_DNA"/>
</dbReference>
<dbReference type="Proteomes" id="UP001153461">
    <property type="component" value="Unassembled WGS sequence"/>
</dbReference>
<feature type="region of interest" description="Disordered" evidence="1">
    <location>
        <begin position="231"/>
        <end position="250"/>
    </location>
</feature>
<accession>A0A9W4MWX5</accession>
<dbReference type="OrthoDB" id="20949at2759"/>
<feature type="region of interest" description="Disordered" evidence="1">
    <location>
        <begin position="52"/>
        <end position="85"/>
    </location>
</feature>
<protein>
    <submittedName>
        <fullName evidence="3">Uncharacterized protein</fullName>
    </submittedName>
</protein>
<reference evidence="3" key="1">
    <citation type="submission" date="2021-07" db="EMBL/GenBank/DDBJ databases">
        <authorList>
            <person name="Branca A.L. A."/>
        </authorList>
    </citation>
    <scope>NUCLEOTIDE SEQUENCE</scope>
</reference>
<name>A0A9W4MWX5_PENNA</name>
<dbReference type="AlphaFoldDB" id="A0A9W4MWX5"/>
<feature type="transmembrane region" description="Helical" evidence="2">
    <location>
        <begin position="302"/>
        <end position="323"/>
    </location>
</feature>
<feature type="compositionally biased region" description="Polar residues" evidence="1">
    <location>
        <begin position="52"/>
        <end position="61"/>
    </location>
</feature>
<comment type="caution">
    <text evidence="3">The sequence shown here is derived from an EMBL/GenBank/DDBJ whole genome shotgun (WGS) entry which is preliminary data.</text>
</comment>
<organism evidence="3 4">
    <name type="scientific">Penicillium nalgiovense</name>
    <dbReference type="NCBI Taxonomy" id="60175"/>
    <lineage>
        <taxon>Eukaryota</taxon>
        <taxon>Fungi</taxon>
        <taxon>Dikarya</taxon>
        <taxon>Ascomycota</taxon>
        <taxon>Pezizomycotina</taxon>
        <taxon>Eurotiomycetes</taxon>
        <taxon>Eurotiomycetidae</taxon>
        <taxon>Eurotiales</taxon>
        <taxon>Aspergillaceae</taxon>
        <taxon>Penicillium</taxon>
    </lineage>
</organism>